<reference evidence="1" key="1">
    <citation type="journal article" date="2021" name="Sci. Adv.">
        <title>The American lobster genome reveals insights on longevity, neural, and immune adaptations.</title>
        <authorList>
            <person name="Polinski J.M."/>
            <person name="Zimin A.V."/>
            <person name="Clark K.F."/>
            <person name="Kohn A.B."/>
            <person name="Sadowski N."/>
            <person name="Timp W."/>
            <person name="Ptitsyn A."/>
            <person name="Khanna P."/>
            <person name="Romanova D.Y."/>
            <person name="Williams P."/>
            <person name="Greenwood S.J."/>
            <person name="Moroz L.L."/>
            <person name="Walt D.R."/>
            <person name="Bodnar A.G."/>
        </authorList>
    </citation>
    <scope>NUCLEOTIDE SEQUENCE</scope>
    <source>
        <strain evidence="1">GMGI-L3</strain>
    </source>
</reference>
<comment type="caution">
    <text evidence="1">The sequence shown here is derived from an EMBL/GenBank/DDBJ whole genome shotgun (WGS) entry which is preliminary data.</text>
</comment>
<protein>
    <submittedName>
        <fullName evidence="1">Uncharacterized protein</fullName>
    </submittedName>
</protein>
<dbReference type="AlphaFoldDB" id="A0A8J5N5P8"/>
<evidence type="ECO:0000313" key="1">
    <source>
        <dbReference type="EMBL" id="KAG7173649.1"/>
    </source>
</evidence>
<accession>A0A8J5N5P8</accession>
<name>A0A8J5N5P8_HOMAM</name>
<proteinExistence type="predicted"/>
<keyword evidence="2" id="KW-1185">Reference proteome</keyword>
<dbReference type="EMBL" id="JAHLQT010009080">
    <property type="protein sequence ID" value="KAG7173649.1"/>
    <property type="molecule type" value="Genomic_DNA"/>
</dbReference>
<sequence length="68" mass="7207">MPSHTQLTRPLLLCPATPSVNQTVAAMPTPSVNQTVAAMRPHHQLTRPLLLCSHTIVNQTVAAAATIS</sequence>
<organism evidence="1 2">
    <name type="scientific">Homarus americanus</name>
    <name type="common">American lobster</name>
    <dbReference type="NCBI Taxonomy" id="6706"/>
    <lineage>
        <taxon>Eukaryota</taxon>
        <taxon>Metazoa</taxon>
        <taxon>Ecdysozoa</taxon>
        <taxon>Arthropoda</taxon>
        <taxon>Crustacea</taxon>
        <taxon>Multicrustacea</taxon>
        <taxon>Malacostraca</taxon>
        <taxon>Eumalacostraca</taxon>
        <taxon>Eucarida</taxon>
        <taxon>Decapoda</taxon>
        <taxon>Pleocyemata</taxon>
        <taxon>Astacidea</taxon>
        <taxon>Nephropoidea</taxon>
        <taxon>Nephropidae</taxon>
        <taxon>Homarus</taxon>
    </lineage>
</organism>
<gene>
    <name evidence="1" type="ORF">Hamer_G029260</name>
</gene>
<dbReference type="Proteomes" id="UP000747542">
    <property type="component" value="Unassembled WGS sequence"/>
</dbReference>
<evidence type="ECO:0000313" key="2">
    <source>
        <dbReference type="Proteomes" id="UP000747542"/>
    </source>
</evidence>